<accession>A0A0R2LH60</accession>
<reference evidence="1 2" key="1">
    <citation type="journal article" date="2015" name="Genome Announc.">
        <title>Expanding the biotechnology potential of lactobacilli through comparative genomics of 213 strains and associated genera.</title>
        <authorList>
            <person name="Sun Z."/>
            <person name="Harris H.M."/>
            <person name="McCann A."/>
            <person name="Guo C."/>
            <person name="Argimon S."/>
            <person name="Zhang W."/>
            <person name="Yang X."/>
            <person name="Jeffery I.B."/>
            <person name="Cooney J.C."/>
            <person name="Kagawa T.F."/>
            <person name="Liu W."/>
            <person name="Song Y."/>
            <person name="Salvetti E."/>
            <person name="Wrobel A."/>
            <person name="Rasinkangas P."/>
            <person name="Parkhill J."/>
            <person name="Rea M.C."/>
            <person name="O'Sullivan O."/>
            <person name="Ritari J."/>
            <person name="Douillard F.P."/>
            <person name="Paul Ross R."/>
            <person name="Yang R."/>
            <person name="Briner A.E."/>
            <person name="Felis G.E."/>
            <person name="de Vos W.M."/>
            <person name="Barrangou R."/>
            <person name="Klaenhammer T.R."/>
            <person name="Caufield P.W."/>
            <person name="Cui Y."/>
            <person name="Zhang H."/>
            <person name="O'Toole P.W."/>
        </authorList>
    </citation>
    <scope>NUCLEOTIDE SEQUENCE [LARGE SCALE GENOMIC DNA]</scope>
    <source>
        <strain evidence="1 2">NBRC 103219</strain>
    </source>
</reference>
<comment type="caution">
    <text evidence="1">The sequence shown here is derived from an EMBL/GenBank/DDBJ whole genome shotgun (WGS) entry which is preliminary data.</text>
</comment>
<protein>
    <submittedName>
        <fullName evidence="1">Uncharacterized protein</fullName>
    </submittedName>
</protein>
<evidence type="ECO:0000313" key="1">
    <source>
        <dbReference type="EMBL" id="KRO01141.1"/>
    </source>
</evidence>
<dbReference type="PATRIC" id="fig|449659.4.peg.1120"/>
<dbReference type="Proteomes" id="UP000051886">
    <property type="component" value="Unassembled WGS sequence"/>
</dbReference>
<dbReference type="OrthoDB" id="48384at2"/>
<name>A0A0R2LH60_9LACO</name>
<organism evidence="1 2">
    <name type="scientific">Ligilactobacillus pobuzihii</name>
    <dbReference type="NCBI Taxonomy" id="449659"/>
    <lineage>
        <taxon>Bacteria</taxon>
        <taxon>Bacillati</taxon>
        <taxon>Bacillota</taxon>
        <taxon>Bacilli</taxon>
        <taxon>Lactobacillales</taxon>
        <taxon>Lactobacillaceae</taxon>
        <taxon>Ligilactobacillus</taxon>
    </lineage>
</organism>
<dbReference type="EMBL" id="JQCN01000015">
    <property type="protein sequence ID" value="KRO01141.1"/>
    <property type="molecule type" value="Genomic_DNA"/>
</dbReference>
<evidence type="ECO:0000313" key="2">
    <source>
        <dbReference type="Proteomes" id="UP000051886"/>
    </source>
</evidence>
<dbReference type="AlphaFoldDB" id="A0A0R2LH60"/>
<sequence>MMVQLLLSEGIDIFQASVEDNFGDIYYYDTDTNNFKQISGEIIDSVEMGETQAELLLTYDKTNIDAALDYFEKQDLGKILFVPGRYDIDPWDNMQQFALYKDSTDLNEATHGKGAFRLFRLMIAQKGWEDEWYEFEERLYGKEVIHWAKEHQIDYVDDIGLFDDK</sequence>
<gene>
    <name evidence="1" type="ORF">IV66_GL001108</name>
</gene>
<dbReference type="RefSeq" id="WP_017867517.1">
    <property type="nucleotide sequence ID" value="NZ_BJYB01000028.1"/>
</dbReference>
<keyword evidence="2" id="KW-1185">Reference proteome</keyword>
<proteinExistence type="predicted"/>